<keyword evidence="2" id="KW-0813">Transport</keyword>
<reference evidence="7 8" key="1">
    <citation type="submission" date="2014-07" db="EMBL/GenBank/DDBJ databases">
        <title>Genome Sequence of Rhodococcus opacus Strain R7, a Biodegrader of Mono- and Polycyclic Aromatic Hydrocarbons.</title>
        <authorList>
            <person name="Di Gennaro P."/>
            <person name="Zampolli J."/>
            <person name="Presti I."/>
            <person name="Cappelletti M."/>
            <person name="D'Ursi P."/>
            <person name="Orro A."/>
            <person name="Mezzelani A."/>
            <person name="Milanesi L."/>
        </authorList>
    </citation>
    <scope>NUCLEOTIDE SEQUENCE [LARGE SCALE GENOMIC DNA]</scope>
    <source>
        <strain evidence="7 8">R7</strain>
    </source>
</reference>
<sequence>MRKTLLTVGVVLATALTACGTQAGEGDAGGPIKLGAWLPLSGPQASGGLPQEAGTHAFFDQLNEAGGIHGRPVEWTPVDNAFDPQQTIQVARQLVSRDRVVAIVNANGTATTEATFPFVLEQNDIPIFGTYGGSTAWYDPPRDALFGSQTLYENQARAAAQWALHEGAKKVTIIRNDPAAFVNVGAVATTELEKAGAEVSTVEVKLGTTDYSPFVSQIRSAAPDAVLTILPIQEAAAYLNEMALQGVEIPSYGYSPTVGNSLLDLAGTNAEGFRAVSLTLPPTADNPEVEEYRQALAKYKPGEKPDFYSLATYGSAKAFAQVLASIDGEITSKSITDAIVTSGTLDTGVMPPLTFGADEHLGTDSVVRVQVEGGKFVPIGDFVSPQ</sequence>
<proteinExistence type="inferred from homology"/>
<dbReference type="RefSeq" id="WP_128639958.1">
    <property type="nucleotide sequence ID" value="NZ_CP008947.1"/>
</dbReference>
<accession>A0A076ES88</accession>
<dbReference type="Proteomes" id="UP000028488">
    <property type="component" value="Chromosome"/>
</dbReference>
<dbReference type="PANTHER" id="PTHR47235:SF1">
    <property type="entry name" value="BLR6548 PROTEIN"/>
    <property type="match status" value="1"/>
</dbReference>
<dbReference type="CDD" id="cd06343">
    <property type="entry name" value="PBP1_ABC_ligand_binding-like"/>
    <property type="match status" value="1"/>
</dbReference>
<gene>
    <name evidence="7" type="ORF">EP51_17455</name>
</gene>
<evidence type="ECO:0000256" key="5">
    <source>
        <dbReference type="SAM" id="SignalP"/>
    </source>
</evidence>
<evidence type="ECO:0000313" key="7">
    <source>
        <dbReference type="EMBL" id="AII06299.1"/>
    </source>
</evidence>
<evidence type="ECO:0000256" key="1">
    <source>
        <dbReference type="ARBA" id="ARBA00010062"/>
    </source>
</evidence>
<feature type="domain" description="Leucine-binding protein" evidence="6">
    <location>
        <begin position="31"/>
        <end position="374"/>
    </location>
</feature>
<organism evidence="7 8">
    <name type="scientific">Rhodococcus opacus</name>
    <name type="common">Nocardia opaca</name>
    <dbReference type="NCBI Taxonomy" id="37919"/>
    <lineage>
        <taxon>Bacteria</taxon>
        <taxon>Bacillati</taxon>
        <taxon>Actinomycetota</taxon>
        <taxon>Actinomycetes</taxon>
        <taxon>Mycobacteriales</taxon>
        <taxon>Nocardiaceae</taxon>
        <taxon>Rhodococcus</taxon>
    </lineage>
</organism>
<dbReference type="InterPro" id="IPR000709">
    <property type="entry name" value="Leu_Ile_Val-bd"/>
</dbReference>
<dbReference type="Pfam" id="PF13458">
    <property type="entry name" value="Peripla_BP_6"/>
    <property type="match status" value="1"/>
</dbReference>
<name>A0A076ES88_RHOOP</name>
<dbReference type="AlphaFoldDB" id="A0A076ES88"/>
<dbReference type="InterPro" id="IPR028081">
    <property type="entry name" value="Leu-bd"/>
</dbReference>
<dbReference type="InterPro" id="IPR028082">
    <property type="entry name" value="Peripla_BP_I"/>
</dbReference>
<feature type="chain" id="PRO_5001711962" evidence="5">
    <location>
        <begin position="24"/>
        <end position="386"/>
    </location>
</feature>
<dbReference type="PROSITE" id="PS51257">
    <property type="entry name" value="PROKAR_LIPOPROTEIN"/>
    <property type="match status" value="1"/>
</dbReference>
<protein>
    <submittedName>
        <fullName evidence="7">Branched-chain amino acid ABC transporter</fullName>
    </submittedName>
</protein>
<dbReference type="eggNOG" id="COG0683">
    <property type="taxonomic scope" value="Bacteria"/>
</dbReference>
<dbReference type="SUPFAM" id="SSF53822">
    <property type="entry name" value="Periplasmic binding protein-like I"/>
    <property type="match status" value="1"/>
</dbReference>
<dbReference type="GO" id="GO:0006865">
    <property type="term" value="P:amino acid transport"/>
    <property type="evidence" value="ECO:0007669"/>
    <property type="project" value="UniProtKB-KW"/>
</dbReference>
<comment type="similarity">
    <text evidence="1">Belongs to the leucine-binding protein family.</text>
</comment>
<keyword evidence="4" id="KW-0029">Amino-acid transport</keyword>
<feature type="signal peptide" evidence="5">
    <location>
        <begin position="1"/>
        <end position="23"/>
    </location>
</feature>
<evidence type="ECO:0000256" key="4">
    <source>
        <dbReference type="ARBA" id="ARBA00022970"/>
    </source>
</evidence>
<keyword evidence="3 5" id="KW-0732">Signal</keyword>
<dbReference type="Gene3D" id="3.40.50.2300">
    <property type="match status" value="2"/>
</dbReference>
<evidence type="ECO:0000259" key="6">
    <source>
        <dbReference type="Pfam" id="PF13458"/>
    </source>
</evidence>
<evidence type="ECO:0000256" key="2">
    <source>
        <dbReference type="ARBA" id="ARBA00022448"/>
    </source>
</evidence>
<dbReference type="EMBL" id="CP008947">
    <property type="protein sequence ID" value="AII06299.1"/>
    <property type="molecule type" value="Genomic_DNA"/>
</dbReference>
<evidence type="ECO:0000256" key="3">
    <source>
        <dbReference type="ARBA" id="ARBA00022729"/>
    </source>
</evidence>
<evidence type="ECO:0000313" key="8">
    <source>
        <dbReference type="Proteomes" id="UP000028488"/>
    </source>
</evidence>
<dbReference type="PRINTS" id="PR00337">
    <property type="entry name" value="LEUILEVALBP"/>
</dbReference>
<dbReference type="PANTHER" id="PTHR47235">
    <property type="entry name" value="BLR6548 PROTEIN"/>
    <property type="match status" value="1"/>
</dbReference>